<evidence type="ECO:0000256" key="2">
    <source>
        <dbReference type="ARBA" id="ARBA00007430"/>
    </source>
</evidence>
<reference evidence="9" key="1">
    <citation type="journal article" date="2019" name="Int. J. Syst. Evol. Microbiol.">
        <title>The Global Catalogue of Microorganisms (GCM) 10K type strain sequencing project: providing services to taxonomists for standard genome sequencing and annotation.</title>
        <authorList>
            <consortium name="The Broad Institute Genomics Platform"/>
            <consortium name="The Broad Institute Genome Sequencing Center for Infectious Disease"/>
            <person name="Wu L."/>
            <person name="Ma J."/>
        </authorList>
    </citation>
    <scope>NUCLEOTIDE SEQUENCE [LARGE SCALE GENOMIC DNA]</scope>
    <source>
        <strain evidence="9">JCM 18424</strain>
    </source>
</reference>
<evidence type="ECO:0000256" key="6">
    <source>
        <dbReference type="ARBA" id="ARBA00023136"/>
    </source>
</evidence>
<comment type="similarity">
    <text evidence="2">Belongs to the polysaccharide synthase family.</text>
</comment>
<keyword evidence="6 7" id="KW-0472">Membrane</keyword>
<gene>
    <name evidence="8" type="ORF">GCM10023338_01210</name>
</gene>
<evidence type="ECO:0000256" key="4">
    <source>
        <dbReference type="ARBA" id="ARBA00022692"/>
    </source>
</evidence>
<dbReference type="Proteomes" id="UP001500631">
    <property type="component" value="Unassembled WGS sequence"/>
</dbReference>
<keyword evidence="9" id="KW-1185">Reference proteome</keyword>
<accession>A0ABP9MAN9</accession>
<feature type="transmembrane region" description="Helical" evidence="7">
    <location>
        <begin position="420"/>
        <end position="440"/>
    </location>
</feature>
<evidence type="ECO:0000256" key="3">
    <source>
        <dbReference type="ARBA" id="ARBA00022475"/>
    </source>
</evidence>
<dbReference type="EMBL" id="BAABKE010000001">
    <property type="protein sequence ID" value="GAA5093754.1"/>
    <property type="molecule type" value="Genomic_DNA"/>
</dbReference>
<evidence type="ECO:0000313" key="8">
    <source>
        <dbReference type="EMBL" id="GAA5093754.1"/>
    </source>
</evidence>
<feature type="transmembrane region" description="Helical" evidence="7">
    <location>
        <begin position="83"/>
        <end position="104"/>
    </location>
</feature>
<name>A0ABP9MAN9_9GAMM</name>
<comment type="caution">
    <text evidence="8">The sequence shown here is derived from an EMBL/GenBank/DDBJ whole genome shotgun (WGS) entry which is preliminary data.</text>
</comment>
<keyword evidence="3" id="KW-1003">Cell membrane</keyword>
<organism evidence="8 9">
    <name type="scientific">Wohlfahrtiimonas larvae</name>
    <dbReference type="NCBI Taxonomy" id="1157986"/>
    <lineage>
        <taxon>Bacteria</taxon>
        <taxon>Pseudomonadati</taxon>
        <taxon>Pseudomonadota</taxon>
        <taxon>Gammaproteobacteria</taxon>
        <taxon>Cardiobacteriales</taxon>
        <taxon>Ignatzschineriaceae</taxon>
        <taxon>Wohlfahrtiimonas</taxon>
    </lineage>
</organism>
<feature type="transmembrane region" description="Helical" evidence="7">
    <location>
        <begin position="284"/>
        <end position="308"/>
    </location>
</feature>
<feature type="transmembrane region" description="Helical" evidence="7">
    <location>
        <begin position="45"/>
        <end position="63"/>
    </location>
</feature>
<dbReference type="Pfam" id="PF13440">
    <property type="entry name" value="Polysacc_synt_3"/>
    <property type="match status" value="1"/>
</dbReference>
<dbReference type="RefSeq" id="WP_345666753.1">
    <property type="nucleotide sequence ID" value="NZ_BAABKE010000001.1"/>
</dbReference>
<evidence type="ECO:0000313" key="9">
    <source>
        <dbReference type="Proteomes" id="UP001500631"/>
    </source>
</evidence>
<dbReference type="CDD" id="cd13127">
    <property type="entry name" value="MATE_tuaB_like"/>
    <property type="match status" value="1"/>
</dbReference>
<feature type="transmembrane region" description="Helical" evidence="7">
    <location>
        <begin position="212"/>
        <end position="235"/>
    </location>
</feature>
<comment type="subcellular location">
    <subcellularLocation>
        <location evidence="1">Cell membrane</location>
        <topology evidence="1">Multi-pass membrane protein</topology>
    </subcellularLocation>
</comment>
<feature type="transmembrane region" description="Helical" evidence="7">
    <location>
        <begin position="21"/>
        <end position="39"/>
    </location>
</feature>
<evidence type="ECO:0000256" key="5">
    <source>
        <dbReference type="ARBA" id="ARBA00022989"/>
    </source>
</evidence>
<keyword evidence="4 7" id="KW-0812">Transmembrane</keyword>
<dbReference type="InterPro" id="IPR050833">
    <property type="entry name" value="Poly_Biosynth_Transport"/>
</dbReference>
<keyword evidence="5 7" id="KW-1133">Transmembrane helix</keyword>
<evidence type="ECO:0000256" key="1">
    <source>
        <dbReference type="ARBA" id="ARBA00004651"/>
    </source>
</evidence>
<feature type="transmembrane region" description="Helical" evidence="7">
    <location>
        <begin position="320"/>
        <end position="343"/>
    </location>
</feature>
<feature type="transmembrane region" description="Helical" evidence="7">
    <location>
        <begin position="381"/>
        <end position="400"/>
    </location>
</feature>
<feature type="transmembrane region" description="Helical" evidence="7">
    <location>
        <begin position="446"/>
        <end position="469"/>
    </location>
</feature>
<feature type="transmembrane region" description="Helical" evidence="7">
    <location>
        <begin position="171"/>
        <end position="192"/>
    </location>
</feature>
<protein>
    <submittedName>
        <fullName evidence="8">Lipopolysaccharide biosynthesis protein</fullName>
    </submittedName>
</protein>
<sequence>MNKEPEKKLWYGVFWSFLDKIINQLGTVFITVYIARLIGPESFGMIGMLTVFILLSECVLGGFSQALIQRSHDLTEEDSSTVFYINLAWAFLIYIILYILAPYIAQFYKLPELTSIARILFLVIFINSLMVVFRAQLTINLDFRSQTVAATYGSVLSGILAVYCAHQGYDYWSIVIMLLSKSIIVLLGLFYYSHWIPKLCFSKNSFLSLFKFGSYLMLASMLATVVNNLSTVLVGRFFNATNVGFFTQATNISNYASQVITSTLQSVTYPVMASIKDERERLLLVYQHLVAITMCISLPLLVGLAAVSKEVVILFLGNEWSAVITVLIALCFARAITPISAINMNILNVIGRSDLFFKVDLCKIPISLLAIFIAIPFGISALAWSSIVTSLLAFFINAYYPGKLFGFGVMQQLKVAKNYILSSGIMYAILFAISIENIFISLCIKIVVGIIVYSSFLLIMKDAVFIDYVSKISTFMRGIKHKNEL</sequence>
<feature type="transmembrane region" description="Helical" evidence="7">
    <location>
        <begin position="355"/>
        <end position="375"/>
    </location>
</feature>
<evidence type="ECO:0000256" key="7">
    <source>
        <dbReference type="SAM" id="Phobius"/>
    </source>
</evidence>
<feature type="transmembrane region" description="Helical" evidence="7">
    <location>
        <begin position="116"/>
        <end position="135"/>
    </location>
</feature>
<dbReference type="PANTHER" id="PTHR30250:SF10">
    <property type="entry name" value="LIPOPOLYSACCHARIDE BIOSYNTHESIS PROTEIN WZXC"/>
    <property type="match status" value="1"/>
</dbReference>
<proteinExistence type="inferred from homology"/>
<dbReference type="PANTHER" id="PTHR30250">
    <property type="entry name" value="PST FAMILY PREDICTED COLANIC ACID TRANSPORTER"/>
    <property type="match status" value="1"/>
</dbReference>